<dbReference type="GO" id="GO:0016831">
    <property type="term" value="F:carboxy-lyase activity"/>
    <property type="evidence" value="ECO:0007669"/>
    <property type="project" value="TreeGrafter"/>
</dbReference>
<evidence type="ECO:0000313" key="5">
    <source>
        <dbReference type="EMBL" id="TID01696.1"/>
    </source>
</evidence>
<feature type="domain" description="Zn(2)-C6 fungal-type" evidence="4">
    <location>
        <begin position="36"/>
        <end position="67"/>
    </location>
</feature>
<organism evidence="5 6">
    <name type="scientific">Colletotrichum higginsianum</name>
    <dbReference type="NCBI Taxonomy" id="80884"/>
    <lineage>
        <taxon>Eukaryota</taxon>
        <taxon>Fungi</taxon>
        <taxon>Dikarya</taxon>
        <taxon>Ascomycota</taxon>
        <taxon>Pezizomycotina</taxon>
        <taxon>Sordariomycetes</taxon>
        <taxon>Hypocreomycetidae</taxon>
        <taxon>Glomerellales</taxon>
        <taxon>Glomerellaceae</taxon>
        <taxon>Colletotrichum</taxon>
        <taxon>Colletotrichum destructivum species complex</taxon>
    </lineage>
</organism>
<dbReference type="FunFam" id="4.10.240.10:FF:000001">
    <property type="entry name" value="Fungal specific transcription factor, putative"/>
    <property type="match status" value="1"/>
</dbReference>
<protein>
    <submittedName>
        <fullName evidence="5">Thiamine repressible genes regulatory protein thi1</fullName>
    </submittedName>
</protein>
<dbReference type="GO" id="GO:0006351">
    <property type="term" value="P:DNA-templated transcription"/>
    <property type="evidence" value="ECO:0007669"/>
    <property type="project" value="InterPro"/>
</dbReference>
<keyword evidence="2" id="KW-0539">Nucleus</keyword>
<comment type="caution">
    <text evidence="5">The sequence shown here is derived from an EMBL/GenBank/DDBJ whole genome shotgun (WGS) entry which is preliminary data.</text>
</comment>
<dbReference type="SUPFAM" id="SSF57701">
    <property type="entry name" value="Zn2/Cys6 DNA-binding domain"/>
    <property type="match status" value="1"/>
</dbReference>
<evidence type="ECO:0000256" key="3">
    <source>
        <dbReference type="SAM" id="MobiDB-lite"/>
    </source>
</evidence>
<dbReference type="InterPro" id="IPR036864">
    <property type="entry name" value="Zn2-C6_fun-type_DNA-bd_sf"/>
</dbReference>
<dbReference type="Pfam" id="PF04082">
    <property type="entry name" value="Fungal_trans"/>
    <property type="match status" value="1"/>
</dbReference>
<dbReference type="Gene3D" id="4.10.240.10">
    <property type="entry name" value="Zn(2)-C6 fungal-type DNA-binding domain"/>
    <property type="match status" value="1"/>
</dbReference>
<feature type="compositionally biased region" description="Low complexity" evidence="3">
    <location>
        <begin position="83"/>
        <end position="113"/>
    </location>
</feature>
<dbReference type="PROSITE" id="PS50048">
    <property type="entry name" value="ZN2_CY6_FUNGAL_2"/>
    <property type="match status" value="1"/>
</dbReference>
<dbReference type="EMBL" id="MWPZ01000003">
    <property type="protein sequence ID" value="TID01696.1"/>
    <property type="molecule type" value="Genomic_DNA"/>
</dbReference>
<dbReference type="InterPro" id="IPR004507">
    <property type="entry name" value="UbiX-like"/>
</dbReference>
<dbReference type="SMART" id="SM00906">
    <property type="entry name" value="Fungal_trans"/>
    <property type="match status" value="1"/>
</dbReference>
<evidence type="ECO:0000256" key="2">
    <source>
        <dbReference type="ARBA" id="ARBA00023242"/>
    </source>
</evidence>
<dbReference type="PANTHER" id="PTHR43374">
    <property type="entry name" value="FLAVIN PRENYLTRANSFERASE"/>
    <property type="match status" value="1"/>
</dbReference>
<proteinExistence type="predicted"/>
<dbReference type="InterPro" id="IPR007219">
    <property type="entry name" value="XnlR_reg_dom"/>
</dbReference>
<evidence type="ECO:0000313" key="6">
    <source>
        <dbReference type="Proteomes" id="UP000305883"/>
    </source>
</evidence>
<name>A0A4T0W9M6_9PEZI</name>
<dbReference type="GO" id="GO:0008270">
    <property type="term" value="F:zinc ion binding"/>
    <property type="evidence" value="ECO:0007669"/>
    <property type="project" value="InterPro"/>
</dbReference>
<dbReference type="OrthoDB" id="1747771at2759"/>
<dbReference type="Pfam" id="PF00172">
    <property type="entry name" value="Zn_clus"/>
    <property type="match status" value="1"/>
</dbReference>
<dbReference type="InterPro" id="IPR001138">
    <property type="entry name" value="Zn2Cys6_DnaBD"/>
</dbReference>
<dbReference type="Proteomes" id="UP000305883">
    <property type="component" value="Unassembled WGS sequence"/>
</dbReference>
<dbReference type="GO" id="GO:0000981">
    <property type="term" value="F:DNA-binding transcription factor activity, RNA polymerase II-specific"/>
    <property type="evidence" value="ECO:0007669"/>
    <property type="project" value="InterPro"/>
</dbReference>
<evidence type="ECO:0000256" key="1">
    <source>
        <dbReference type="ARBA" id="ARBA00022723"/>
    </source>
</evidence>
<dbReference type="AlphaFoldDB" id="A0A4T0W9M6"/>
<dbReference type="GO" id="GO:0003677">
    <property type="term" value="F:DNA binding"/>
    <property type="evidence" value="ECO:0007669"/>
    <property type="project" value="InterPro"/>
</dbReference>
<dbReference type="CDD" id="cd12148">
    <property type="entry name" value="fungal_TF_MHR"/>
    <property type="match status" value="1"/>
</dbReference>
<accession>A0A4T0W9M6</accession>
<dbReference type="PANTHER" id="PTHR43374:SF1">
    <property type="entry name" value="FLAVIN PRENYLTRANSFERASE PAD1, MITOCHONDRIAL"/>
    <property type="match status" value="1"/>
</dbReference>
<feature type="region of interest" description="Disordered" evidence="3">
    <location>
        <begin position="68"/>
        <end position="143"/>
    </location>
</feature>
<gene>
    <name evidence="5" type="ORF">CH35J_004815</name>
</gene>
<keyword evidence="1" id="KW-0479">Metal-binding</keyword>
<reference evidence="5 6" key="1">
    <citation type="journal article" date="2019" name="Genome Biol. Evol.">
        <title>Genomic Plasticity Mediated by Transposable Elements in the Plant Pathogenic Fungus Colletotrichum higginsianum.</title>
        <authorList>
            <person name="Tsushima A."/>
            <person name="Gan P."/>
            <person name="Kumakura N."/>
            <person name="Narusaka M."/>
            <person name="Takano Y."/>
            <person name="Narusaka Y."/>
            <person name="Shirasu K."/>
        </authorList>
    </citation>
    <scope>NUCLEOTIDE SEQUENCE [LARGE SCALE GENOMIC DNA]</scope>
    <source>
        <strain evidence="5 6">MAFF305635-RFP</strain>
    </source>
</reference>
<dbReference type="SMART" id="SM00066">
    <property type="entry name" value="GAL4"/>
    <property type="match status" value="1"/>
</dbReference>
<evidence type="ECO:0000259" key="4">
    <source>
        <dbReference type="PROSITE" id="PS50048"/>
    </source>
</evidence>
<dbReference type="CDD" id="cd00067">
    <property type="entry name" value="GAL4"/>
    <property type="match status" value="1"/>
</dbReference>
<sequence>MPESQTTPEQVSIDDLTPEEANRIIHSHRKVRYGTACWPCRQRKVKCDNKQPCENCVKREHPQLCSYKPNRTASHGTIHHKPTGSVTTTTDGASSVAGAAAGVVGNGPSSASANHRKRPHSPEDPVADAAAGAPPLKQEPSSATWPRAAIVAAGVDETEAPEAVTRYLGQNSIPSLLREQSAANELQEGIDIRQDMRSILGLDTSAPFPLMSSKHLDSLTREISAELPSDREVMKLFRTYKETPQQFWGFVVDIDDLESKLMVYLEDRARNASNATRTPKPVSASWLAILFALLAVGSQYHDSPYHIRTRDSQKYIQISFHFLRLGNFLLRPTFDSIQALLLTSFVLLNDMKAEASWALLGLTCRLAQSLGLHRPNPSDGRDSARNDGQSKEMIRRKLWWTCVWHDTLTSLSFDRPPMTNIPCCPIPTVQHTIAGEYGYLDTMYHLCEIISRRLNPDVATSVSYEQMVENCEAVENLRNMVAPNIRIKEQCKRAVDRLQHYAVRLHTSFVISVCCRPALRRDCTKLTPEQKRHLSEKCQHNLAETVRMFLAMHQLSVIPTRSWAFTYHGLSSALLLGILGETKNSPEVRQLQGDLIAALSATAAKEATSPSAHIPKTDKDIELSGPLWRALTALRNIYEHGTIMGTSQLKGTDSSGTGSGARTPLPPMLMGPMANNVNGGADGGGVGKGFGLDPHQDAALAMAEMQNGTTLAAEYTPNMGYPPVSMDNIANLDPSTYMSPMDLYESIWWESPDPWNTGVDTMNFDFVAQPPPGQPQQQYYF</sequence>
<dbReference type="PROSITE" id="PS00463">
    <property type="entry name" value="ZN2_CY6_FUNGAL_1"/>
    <property type="match status" value="1"/>
</dbReference>